<dbReference type="AlphaFoldDB" id="A0A486NTK7"/>
<gene>
    <name evidence="1" type="ORF">SAMEA4873652_00909</name>
</gene>
<reference evidence="1" key="1">
    <citation type="submission" date="2019-03" db="EMBL/GenBank/DDBJ databases">
        <authorList>
            <consortium name="Pathogen Informatics"/>
        </authorList>
    </citation>
    <scope>NUCLEOTIDE SEQUENCE</scope>
    <source>
        <strain evidence="1">5012STDY7626450</strain>
    </source>
</reference>
<organism evidence="1">
    <name type="scientific">Klebsiella pneumoniae</name>
    <dbReference type="NCBI Taxonomy" id="573"/>
    <lineage>
        <taxon>Bacteria</taxon>
        <taxon>Pseudomonadati</taxon>
        <taxon>Pseudomonadota</taxon>
        <taxon>Gammaproteobacteria</taxon>
        <taxon>Enterobacterales</taxon>
        <taxon>Enterobacteriaceae</taxon>
        <taxon>Klebsiella/Raoultella group</taxon>
        <taxon>Klebsiella</taxon>
        <taxon>Klebsiella pneumoniae complex</taxon>
    </lineage>
</organism>
<name>A0A486NTK7_KLEPN</name>
<evidence type="ECO:0000313" key="1">
    <source>
        <dbReference type="EMBL" id="VGL62593.1"/>
    </source>
</evidence>
<sequence>MKNDCIPEAVAVAMINAARDITVAKINAKGARFDGYTNNFNWFNQSMKEVRNAVNEVIPSIEKEVK</sequence>
<protein>
    <submittedName>
        <fullName evidence="1">Uncharacterized protein</fullName>
    </submittedName>
</protein>
<accession>A0A486NTK7</accession>
<proteinExistence type="predicted"/>
<dbReference type="EMBL" id="CAAHCV010000002">
    <property type="protein sequence ID" value="VGL62593.1"/>
    <property type="molecule type" value="Genomic_DNA"/>
</dbReference>